<feature type="transmembrane region" description="Helical" evidence="6">
    <location>
        <begin position="201"/>
        <end position="220"/>
    </location>
</feature>
<feature type="transmembrane region" description="Helical" evidence="6">
    <location>
        <begin position="144"/>
        <end position="160"/>
    </location>
</feature>
<organism evidence="7 8">
    <name type="scientific">Gottschalkia acidurici (strain ATCC 7906 / DSM 604 / BCRC 14475 / CIP 104303 / KCTC 5404 / NCIMB 10678 / 9a)</name>
    <name type="common">Clostridium acidurici</name>
    <dbReference type="NCBI Taxonomy" id="1128398"/>
    <lineage>
        <taxon>Bacteria</taxon>
        <taxon>Bacillati</taxon>
        <taxon>Bacillota</taxon>
        <taxon>Tissierellia</taxon>
        <taxon>Tissierellales</taxon>
        <taxon>Gottschalkiaceae</taxon>
        <taxon>Gottschalkia</taxon>
    </lineage>
</organism>
<keyword evidence="4 6" id="KW-1133">Transmembrane helix</keyword>
<dbReference type="KEGG" id="cad:Curi_c10210"/>
<dbReference type="HOGENOM" id="CLU_053149_0_0_9"/>
<sequence>MPKIIESDFFKKVIATLILIAVLFLIKGFIGLILLTMIEIVLVLKLSEFISKIFKNKFKNKRTINIFSFILLLGIAILFLMSFVPSIINQVIPIVKRINFSDVENIELFLKKYNINFITIDMITSQFQNIQNMIVKMLSQIQKISYNAFLSIVLSFVFISDNNSIKTFLRKFENCKYSYYYNFYKSLSEKFSNSFVKVIEAQLIIALVNALLSIIILTFFGFPDVMSLGFMIFILGLIPVAGVILSTIPLCIIAFQLGGLSKVILVIVMILILHAFESYFLNPKIMSTKMKLPIFLVFLILVISEHLMGTWGLIMGIPLFTFIVELITE</sequence>
<comment type="similarity">
    <text evidence="2">Belongs to the autoinducer-2 exporter (AI-2E) (TC 2.A.86) family.</text>
</comment>
<comment type="subcellular location">
    <subcellularLocation>
        <location evidence="1">Membrane</location>
        <topology evidence="1">Multi-pass membrane protein</topology>
    </subcellularLocation>
</comment>
<gene>
    <name evidence="7" type="ordered locus">Curi_c10210</name>
</gene>
<feature type="transmembrane region" description="Helical" evidence="6">
    <location>
        <begin position="232"/>
        <end position="257"/>
    </location>
</feature>
<feature type="transmembrane region" description="Helical" evidence="6">
    <location>
        <begin position="263"/>
        <end position="282"/>
    </location>
</feature>
<evidence type="ECO:0000256" key="3">
    <source>
        <dbReference type="ARBA" id="ARBA00022692"/>
    </source>
</evidence>
<protein>
    <submittedName>
        <fullName evidence="7">Membrane protein</fullName>
    </submittedName>
</protein>
<reference evidence="7 8" key="1">
    <citation type="journal article" date="2012" name="PLoS ONE">
        <title>The purine-utilizing bacterium Clostridium acidurici 9a: a genome-guided metabolic reconsideration.</title>
        <authorList>
            <person name="Hartwich K."/>
            <person name="Poehlein A."/>
            <person name="Daniel R."/>
        </authorList>
    </citation>
    <scope>NUCLEOTIDE SEQUENCE [LARGE SCALE GENOMIC DNA]</scope>
    <source>
        <strain evidence="8">ATCC 7906 / DSM 604 / BCRC 14475 / CIP 104303 / KCTC 5404 / NCIMB 10678 / 9a</strain>
    </source>
</reference>
<dbReference type="PANTHER" id="PTHR21716:SF62">
    <property type="entry name" value="TRANSPORT PROTEIN YDBI-RELATED"/>
    <property type="match status" value="1"/>
</dbReference>
<evidence type="ECO:0000313" key="7">
    <source>
        <dbReference type="EMBL" id="AFS78035.1"/>
    </source>
</evidence>
<dbReference type="GO" id="GO:0016020">
    <property type="term" value="C:membrane"/>
    <property type="evidence" value="ECO:0007669"/>
    <property type="project" value="UniProtKB-SubCell"/>
</dbReference>
<dbReference type="GO" id="GO:0055085">
    <property type="term" value="P:transmembrane transport"/>
    <property type="evidence" value="ECO:0007669"/>
    <property type="project" value="TreeGrafter"/>
</dbReference>
<dbReference type="Proteomes" id="UP000006094">
    <property type="component" value="Chromosome"/>
</dbReference>
<keyword evidence="3 6" id="KW-0812">Transmembrane</keyword>
<dbReference type="InterPro" id="IPR002549">
    <property type="entry name" value="AI-2E-like"/>
</dbReference>
<evidence type="ECO:0000256" key="6">
    <source>
        <dbReference type="SAM" id="Phobius"/>
    </source>
</evidence>
<keyword evidence="5 6" id="KW-0472">Membrane</keyword>
<dbReference type="EMBL" id="CP003326">
    <property type="protein sequence ID" value="AFS78035.1"/>
    <property type="molecule type" value="Genomic_DNA"/>
</dbReference>
<keyword evidence="8" id="KW-1185">Reference proteome</keyword>
<dbReference type="PANTHER" id="PTHR21716">
    <property type="entry name" value="TRANSMEMBRANE PROTEIN"/>
    <property type="match status" value="1"/>
</dbReference>
<feature type="transmembrane region" description="Helical" evidence="6">
    <location>
        <begin position="64"/>
        <end position="88"/>
    </location>
</feature>
<dbReference type="RefSeq" id="WP_014967172.1">
    <property type="nucleotide sequence ID" value="NC_018664.1"/>
</dbReference>
<name>K0AZA8_GOTA9</name>
<evidence type="ECO:0000256" key="5">
    <source>
        <dbReference type="ARBA" id="ARBA00023136"/>
    </source>
</evidence>
<dbReference type="Pfam" id="PF01594">
    <property type="entry name" value="AI-2E_transport"/>
    <property type="match status" value="1"/>
</dbReference>
<feature type="transmembrane region" description="Helical" evidence="6">
    <location>
        <begin position="12"/>
        <end position="44"/>
    </location>
</feature>
<dbReference type="OrthoDB" id="9772136at2"/>
<dbReference type="eggNOG" id="COG0628">
    <property type="taxonomic scope" value="Bacteria"/>
</dbReference>
<evidence type="ECO:0000256" key="1">
    <source>
        <dbReference type="ARBA" id="ARBA00004141"/>
    </source>
</evidence>
<evidence type="ECO:0000313" key="8">
    <source>
        <dbReference type="Proteomes" id="UP000006094"/>
    </source>
</evidence>
<feature type="transmembrane region" description="Helical" evidence="6">
    <location>
        <begin position="294"/>
        <end position="324"/>
    </location>
</feature>
<dbReference type="STRING" id="1128398.Curi_c10210"/>
<evidence type="ECO:0000256" key="2">
    <source>
        <dbReference type="ARBA" id="ARBA00009773"/>
    </source>
</evidence>
<accession>K0AZA8</accession>
<proteinExistence type="inferred from homology"/>
<dbReference type="AlphaFoldDB" id="K0AZA8"/>
<evidence type="ECO:0000256" key="4">
    <source>
        <dbReference type="ARBA" id="ARBA00022989"/>
    </source>
</evidence>